<reference evidence="1 2" key="1">
    <citation type="submission" date="2020-08" db="EMBL/GenBank/DDBJ databases">
        <title>Sequencing the genomes of 1000 actinobacteria strains.</title>
        <authorList>
            <person name="Klenk H.-P."/>
        </authorList>
    </citation>
    <scope>NUCLEOTIDE SEQUENCE [LARGE SCALE GENOMIC DNA]</scope>
    <source>
        <strain evidence="1 2">DSM 45584</strain>
    </source>
</reference>
<dbReference type="AlphaFoldDB" id="A0A840PXI8"/>
<gene>
    <name evidence="1" type="ORF">BJ970_000178</name>
</gene>
<keyword evidence="2" id="KW-1185">Reference proteome</keyword>
<name>A0A840PXI8_9PSEU</name>
<accession>A0A840PXI8</accession>
<organism evidence="1 2">
    <name type="scientific">Saccharopolyspora phatthalungensis</name>
    <dbReference type="NCBI Taxonomy" id="664693"/>
    <lineage>
        <taxon>Bacteria</taxon>
        <taxon>Bacillati</taxon>
        <taxon>Actinomycetota</taxon>
        <taxon>Actinomycetes</taxon>
        <taxon>Pseudonocardiales</taxon>
        <taxon>Pseudonocardiaceae</taxon>
        <taxon>Saccharopolyspora</taxon>
    </lineage>
</organism>
<comment type="caution">
    <text evidence="1">The sequence shown here is derived from an EMBL/GenBank/DDBJ whole genome shotgun (WGS) entry which is preliminary data.</text>
</comment>
<dbReference type="Proteomes" id="UP000584374">
    <property type="component" value="Unassembled WGS sequence"/>
</dbReference>
<evidence type="ECO:0000313" key="2">
    <source>
        <dbReference type="Proteomes" id="UP000584374"/>
    </source>
</evidence>
<proteinExistence type="predicted"/>
<evidence type="ECO:0000313" key="1">
    <source>
        <dbReference type="EMBL" id="MBB5152644.1"/>
    </source>
</evidence>
<dbReference type="EMBL" id="JACHIW010000001">
    <property type="protein sequence ID" value="MBB5152644.1"/>
    <property type="molecule type" value="Genomic_DNA"/>
</dbReference>
<dbReference type="RefSeq" id="WP_184722270.1">
    <property type="nucleotide sequence ID" value="NZ_JACHIW010000001.1"/>
</dbReference>
<sequence length="93" mass="10579">MPTETDIWSPEPEEYELVREEILRAPRLFASCELDRDDDEWELTGGRVCAWGLAFDNRAEVISTDGRGHGSFCSPARAAELYARTSEVRLVYP</sequence>
<protein>
    <submittedName>
        <fullName evidence="1">Uncharacterized protein</fullName>
    </submittedName>
</protein>